<evidence type="ECO:0000256" key="1">
    <source>
        <dbReference type="ARBA" id="ARBA00022679"/>
    </source>
</evidence>
<name>A0A9D1VUB0_9FIRM</name>
<dbReference type="PANTHER" id="PTHR11063:SF8">
    <property type="entry name" value="DELTA-1-PYRROLINE-5-CARBOXYLATE SYNTHASE"/>
    <property type="match status" value="1"/>
</dbReference>
<dbReference type="SUPFAM" id="SSF53633">
    <property type="entry name" value="Carbamate kinase-like"/>
    <property type="match status" value="1"/>
</dbReference>
<dbReference type="PRINTS" id="PR00474">
    <property type="entry name" value="GLU5KINASE"/>
</dbReference>
<evidence type="ECO:0000256" key="3">
    <source>
        <dbReference type="ARBA" id="ARBA00022777"/>
    </source>
</evidence>
<sequence length="273" mass="30485">MKFDVELVGKIGSMALIDKQDNMIDYTRVARLSRELRPGCIWVSSGATEIGRLDYIMRAGKELPDTEESKADYAAQGQAILMQTYRQYVGSKYSVRQILVEHHHFNDPVKSRVLRDLLLRCRSQNAIPIINYNDAVSQSENRRMEISALAKSQAVVHECIDNDETASLVACLVKAETLLILTSVDGIYADPHDPSTLIEEISGKNAHELIENIEHYKACCEGASRKGANGAKAKLEYVKEAAAQGTRVLIANARYSIRSILSGEVRCTRIRMR</sequence>
<reference evidence="6" key="1">
    <citation type="journal article" date="2021" name="PeerJ">
        <title>Extensive microbial diversity within the chicken gut microbiome revealed by metagenomics and culture.</title>
        <authorList>
            <person name="Gilroy R."/>
            <person name="Ravi A."/>
            <person name="Getino M."/>
            <person name="Pursley I."/>
            <person name="Horton D.L."/>
            <person name="Alikhan N.F."/>
            <person name="Baker D."/>
            <person name="Gharbi K."/>
            <person name="Hall N."/>
            <person name="Watson M."/>
            <person name="Adriaenssens E.M."/>
            <person name="Foster-Nyarko E."/>
            <person name="Jarju S."/>
            <person name="Secka A."/>
            <person name="Antonio M."/>
            <person name="Oren A."/>
            <person name="Chaudhuri R.R."/>
            <person name="La Ragione R."/>
            <person name="Hildebrand F."/>
            <person name="Pallen M.J."/>
        </authorList>
    </citation>
    <scope>NUCLEOTIDE SEQUENCE</scope>
    <source>
        <strain evidence="6">26628</strain>
    </source>
</reference>
<evidence type="ECO:0000256" key="2">
    <source>
        <dbReference type="ARBA" id="ARBA00022741"/>
    </source>
</evidence>
<dbReference type="InterPro" id="IPR036393">
    <property type="entry name" value="AceGlu_kinase-like_sf"/>
</dbReference>
<evidence type="ECO:0000259" key="5">
    <source>
        <dbReference type="Pfam" id="PF00696"/>
    </source>
</evidence>
<organism evidence="6 7">
    <name type="scientific">Candidatus Borkfalkia faecigallinarum</name>
    <dbReference type="NCBI Taxonomy" id="2838509"/>
    <lineage>
        <taxon>Bacteria</taxon>
        <taxon>Bacillati</taxon>
        <taxon>Bacillota</taxon>
        <taxon>Clostridia</taxon>
        <taxon>Christensenellales</taxon>
        <taxon>Christensenellaceae</taxon>
        <taxon>Candidatus Borkfalkia</taxon>
    </lineage>
</organism>
<proteinExistence type="predicted"/>
<feature type="domain" description="Aspartate/glutamate/uridylate kinase" evidence="5">
    <location>
        <begin position="8"/>
        <end position="252"/>
    </location>
</feature>
<comment type="caution">
    <text evidence="6">The sequence shown here is derived from an EMBL/GenBank/DDBJ whole genome shotgun (WGS) entry which is preliminary data.</text>
</comment>
<evidence type="ECO:0000313" key="6">
    <source>
        <dbReference type="EMBL" id="HIX47011.1"/>
    </source>
</evidence>
<dbReference type="InterPro" id="IPR001057">
    <property type="entry name" value="Glu/AcGlu_kinase"/>
</dbReference>
<dbReference type="GO" id="GO:0016301">
    <property type="term" value="F:kinase activity"/>
    <property type="evidence" value="ECO:0007669"/>
    <property type="project" value="UniProtKB-KW"/>
</dbReference>
<protein>
    <recommendedName>
        <fullName evidence="5">Aspartate/glutamate/uridylate kinase domain-containing protein</fullName>
    </recommendedName>
</protein>
<keyword evidence="3" id="KW-0418">Kinase</keyword>
<keyword evidence="2" id="KW-0547">Nucleotide-binding</keyword>
<gene>
    <name evidence="6" type="ORF">H9737_04900</name>
</gene>
<dbReference type="EMBL" id="DXFD01000076">
    <property type="protein sequence ID" value="HIX47011.1"/>
    <property type="molecule type" value="Genomic_DNA"/>
</dbReference>
<dbReference type="InterPro" id="IPR001048">
    <property type="entry name" value="Asp/Glu/Uridylate_kinase"/>
</dbReference>
<dbReference type="Gene3D" id="3.40.1160.10">
    <property type="entry name" value="Acetylglutamate kinase-like"/>
    <property type="match status" value="1"/>
</dbReference>
<keyword evidence="1" id="KW-0808">Transferase</keyword>
<dbReference type="GO" id="GO:0005524">
    <property type="term" value="F:ATP binding"/>
    <property type="evidence" value="ECO:0007669"/>
    <property type="project" value="UniProtKB-KW"/>
</dbReference>
<dbReference type="PANTHER" id="PTHR11063">
    <property type="entry name" value="GLUTAMATE SEMIALDEHYDE DEHYDROGENASE"/>
    <property type="match status" value="1"/>
</dbReference>
<dbReference type="GO" id="GO:0004350">
    <property type="term" value="F:glutamate-5-semialdehyde dehydrogenase activity"/>
    <property type="evidence" value="ECO:0007669"/>
    <property type="project" value="TreeGrafter"/>
</dbReference>
<dbReference type="AlphaFoldDB" id="A0A9D1VUB0"/>
<accession>A0A9D1VUB0</accession>
<dbReference type="Pfam" id="PF00696">
    <property type="entry name" value="AA_kinase"/>
    <property type="match status" value="1"/>
</dbReference>
<evidence type="ECO:0000313" key="7">
    <source>
        <dbReference type="Proteomes" id="UP000824249"/>
    </source>
</evidence>
<dbReference type="Proteomes" id="UP000824249">
    <property type="component" value="Unassembled WGS sequence"/>
</dbReference>
<keyword evidence="4" id="KW-0067">ATP-binding</keyword>
<reference evidence="6" key="2">
    <citation type="submission" date="2021-04" db="EMBL/GenBank/DDBJ databases">
        <authorList>
            <person name="Gilroy R."/>
        </authorList>
    </citation>
    <scope>NUCLEOTIDE SEQUENCE</scope>
    <source>
        <strain evidence="6">26628</strain>
    </source>
</reference>
<evidence type="ECO:0000256" key="4">
    <source>
        <dbReference type="ARBA" id="ARBA00022840"/>
    </source>
</evidence>